<reference evidence="6 7" key="1">
    <citation type="journal article" date="2015" name="BMC Genomics">
        <title>Insights from the genome of Ophiocordyceps polyrhachis-furcata to pathogenicity and host specificity in insect fungi.</title>
        <authorList>
            <person name="Wichadakul D."/>
            <person name="Kobmoo N."/>
            <person name="Ingsriswang S."/>
            <person name="Tangphatsornruang S."/>
            <person name="Chantasingh D."/>
            <person name="Luangsa-ard J.J."/>
            <person name="Eurwilaichitr L."/>
        </authorList>
    </citation>
    <scope>NUCLEOTIDE SEQUENCE [LARGE SCALE GENOMIC DNA]</scope>
    <source>
        <strain evidence="6 7">BCC 54312</strain>
    </source>
</reference>
<comment type="caution">
    <text evidence="6">The sequence shown here is derived from an EMBL/GenBank/DDBJ whole genome shotgun (WGS) entry which is preliminary data.</text>
</comment>
<evidence type="ECO:0000256" key="1">
    <source>
        <dbReference type="ARBA" id="ARBA00004173"/>
    </source>
</evidence>
<sequence length="254" mass="28476">MLAEAPAYSCGQLLGPEMRAAQLRPQALLTCLNLLSGHQPRRLFHGKSRTRFNGKFINRLKVPKPLPFAPDVETFFTLIGRGLKKHASKFPTWKSLFALAPADFRAIGIEPPRLRRYLIRWIEKYRVGNLGPGADFLYVEDGIALLKIASSTTTTGVRCVVNVPPGIEKPISTLPIKLVRPIGYKIVGLRTITGPFARLLPGNDGAVVKVTEGMWEDKRGRKIDGGERRQTYIRHKRRSMARREALEAESLKKI</sequence>
<dbReference type="SMART" id="SM01238">
    <property type="entry name" value="IGR"/>
    <property type="match status" value="1"/>
</dbReference>
<gene>
    <name evidence="6" type="ORF">L249_4556</name>
</gene>
<proteinExistence type="inferred from homology"/>
<keyword evidence="3" id="KW-0496">Mitochondrion</keyword>
<protein>
    <recommendedName>
        <fullName evidence="4">Small ribosomal subunit protein mS41</fullName>
    </recommendedName>
</protein>
<dbReference type="OrthoDB" id="18595at2759"/>
<feature type="domain" description="Small ribosomal subunit protein mS41 SAM" evidence="5">
    <location>
        <begin position="72"/>
        <end position="128"/>
    </location>
</feature>
<evidence type="ECO:0000256" key="4">
    <source>
        <dbReference type="ARBA" id="ARBA00035129"/>
    </source>
</evidence>
<dbReference type="Pfam" id="PF09597">
    <property type="entry name" value="SAM_Ribosomal_mS41"/>
    <property type="match status" value="1"/>
</dbReference>
<dbReference type="InterPro" id="IPR019083">
    <property type="entry name" value="SAM_Ribosomal_mS41"/>
</dbReference>
<evidence type="ECO:0000313" key="6">
    <source>
        <dbReference type="EMBL" id="RCI07478.1"/>
    </source>
</evidence>
<dbReference type="PANTHER" id="PTHR28235">
    <property type="entry name" value="PROTEIN FYV4, MITOCHONDRIAL"/>
    <property type="match status" value="1"/>
</dbReference>
<keyword evidence="7" id="KW-1185">Reference proteome</keyword>
<evidence type="ECO:0000256" key="3">
    <source>
        <dbReference type="ARBA" id="ARBA00023128"/>
    </source>
</evidence>
<dbReference type="PANTHER" id="PTHR28235:SF1">
    <property type="entry name" value="SMALL RIBOSOMAL SUBUNIT PROTEIN MS41"/>
    <property type="match status" value="1"/>
</dbReference>
<name>A0A367KZ80_9HYPO</name>
<dbReference type="InterPro" id="IPR039603">
    <property type="entry name" value="Ribosomal_mS41"/>
</dbReference>
<dbReference type="GO" id="GO:0005739">
    <property type="term" value="C:mitochondrion"/>
    <property type="evidence" value="ECO:0007669"/>
    <property type="project" value="UniProtKB-SubCell"/>
</dbReference>
<evidence type="ECO:0000313" key="7">
    <source>
        <dbReference type="Proteomes" id="UP000253664"/>
    </source>
</evidence>
<dbReference type="Proteomes" id="UP000253664">
    <property type="component" value="Unassembled WGS sequence"/>
</dbReference>
<accession>A0A367KZ80</accession>
<organism evidence="6 7">
    <name type="scientific">Ophiocordyceps polyrhachis-furcata BCC 54312</name>
    <dbReference type="NCBI Taxonomy" id="1330021"/>
    <lineage>
        <taxon>Eukaryota</taxon>
        <taxon>Fungi</taxon>
        <taxon>Dikarya</taxon>
        <taxon>Ascomycota</taxon>
        <taxon>Pezizomycotina</taxon>
        <taxon>Sordariomycetes</taxon>
        <taxon>Hypocreomycetidae</taxon>
        <taxon>Hypocreales</taxon>
        <taxon>Ophiocordycipitaceae</taxon>
        <taxon>Ophiocordyceps</taxon>
    </lineage>
</organism>
<dbReference type="AlphaFoldDB" id="A0A367KZ80"/>
<dbReference type="STRING" id="1330021.A0A367KZ80"/>
<evidence type="ECO:0000259" key="5">
    <source>
        <dbReference type="SMART" id="SM01238"/>
    </source>
</evidence>
<comment type="subcellular location">
    <subcellularLocation>
        <location evidence="1">Mitochondrion</location>
    </subcellularLocation>
</comment>
<evidence type="ECO:0000256" key="2">
    <source>
        <dbReference type="ARBA" id="ARBA00010492"/>
    </source>
</evidence>
<comment type="similarity">
    <text evidence="2">Belongs to the mitochondrion-specific ribosomal protein mS41 family.</text>
</comment>
<dbReference type="EMBL" id="LKCN02000028">
    <property type="protein sequence ID" value="RCI07478.1"/>
    <property type="molecule type" value="Genomic_DNA"/>
</dbReference>